<gene>
    <name evidence="2" type="ORF">H9900_01620</name>
</gene>
<accession>A0A9D1TM82</accession>
<keyword evidence="1" id="KW-0472">Membrane</keyword>
<dbReference type="Pfam" id="PF05437">
    <property type="entry name" value="AzlD"/>
    <property type="match status" value="1"/>
</dbReference>
<dbReference type="AlphaFoldDB" id="A0A9D1TM82"/>
<keyword evidence="1" id="KW-0812">Transmembrane</keyword>
<dbReference type="EMBL" id="DXIJ01000034">
    <property type="protein sequence ID" value="HIV85488.1"/>
    <property type="molecule type" value="Genomic_DNA"/>
</dbReference>
<dbReference type="InterPro" id="IPR008407">
    <property type="entry name" value="Brnchd-chn_aa_trnsp_AzlD"/>
</dbReference>
<feature type="transmembrane region" description="Helical" evidence="1">
    <location>
        <begin position="63"/>
        <end position="79"/>
    </location>
</feature>
<keyword evidence="1" id="KW-1133">Transmembrane helix</keyword>
<name>A0A9D1TM82_9FIRM</name>
<comment type="caution">
    <text evidence="2">The sequence shown here is derived from an EMBL/GenBank/DDBJ whole genome shotgun (WGS) entry which is preliminary data.</text>
</comment>
<dbReference type="Proteomes" id="UP000824162">
    <property type="component" value="Unassembled WGS sequence"/>
</dbReference>
<feature type="transmembrane region" description="Helical" evidence="1">
    <location>
        <begin position="6"/>
        <end position="27"/>
    </location>
</feature>
<feature type="transmembrane region" description="Helical" evidence="1">
    <location>
        <begin position="86"/>
        <end position="105"/>
    </location>
</feature>
<sequence>MEHSLLIYIAVMAGTTYLIRMLPLTLIRRKIKNRFILSFLHYMPYAVLGAMTFPSILYSTSSVISAAAGMITACALAYMQKSLLTVAVFAAAAVFLTELVICSGLF</sequence>
<feature type="transmembrane region" description="Helical" evidence="1">
    <location>
        <begin position="39"/>
        <end position="57"/>
    </location>
</feature>
<reference evidence="2" key="1">
    <citation type="journal article" date="2021" name="PeerJ">
        <title>Extensive microbial diversity within the chicken gut microbiome revealed by metagenomics and culture.</title>
        <authorList>
            <person name="Gilroy R."/>
            <person name="Ravi A."/>
            <person name="Getino M."/>
            <person name="Pursley I."/>
            <person name="Horton D.L."/>
            <person name="Alikhan N.F."/>
            <person name="Baker D."/>
            <person name="Gharbi K."/>
            <person name="Hall N."/>
            <person name="Watson M."/>
            <person name="Adriaenssens E.M."/>
            <person name="Foster-Nyarko E."/>
            <person name="Jarju S."/>
            <person name="Secka A."/>
            <person name="Antonio M."/>
            <person name="Oren A."/>
            <person name="Chaudhuri R.R."/>
            <person name="La Ragione R."/>
            <person name="Hildebrand F."/>
            <person name="Pallen M.J."/>
        </authorList>
    </citation>
    <scope>NUCLEOTIDE SEQUENCE</scope>
    <source>
        <strain evidence="2">5790</strain>
    </source>
</reference>
<proteinExistence type="predicted"/>
<evidence type="ECO:0000313" key="3">
    <source>
        <dbReference type="Proteomes" id="UP000824162"/>
    </source>
</evidence>
<organism evidence="2 3">
    <name type="scientific">Candidatus Monoglobus merdigallinarum</name>
    <dbReference type="NCBI Taxonomy" id="2838698"/>
    <lineage>
        <taxon>Bacteria</taxon>
        <taxon>Bacillati</taxon>
        <taxon>Bacillota</taxon>
        <taxon>Clostridia</taxon>
        <taxon>Monoglobales</taxon>
        <taxon>Monoglobaceae</taxon>
        <taxon>Monoglobus</taxon>
    </lineage>
</organism>
<evidence type="ECO:0000256" key="1">
    <source>
        <dbReference type="SAM" id="Phobius"/>
    </source>
</evidence>
<evidence type="ECO:0000313" key="2">
    <source>
        <dbReference type="EMBL" id="HIV85488.1"/>
    </source>
</evidence>
<protein>
    <submittedName>
        <fullName evidence="2">AzlD domain-containing protein</fullName>
    </submittedName>
</protein>
<reference evidence="2" key="2">
    <citation type="submission" date="2021-04" db="EMBL/GenBank/DDBJ databases">
        <authorList>
            <person name="Gilroy R."/>
        </authorList>
    </citation>
    <scope>NUCLEOTIDE SEQUENCE</scope>
    <source>
        <strain evidence="2">5790</strain>
    </source>
</reference>